<dbReference type="SUPFAM" id="SSF51556">
    <property type="entry name" value="Metallo-dependent hydrolases"/>
    <property type="match status" value="1"/>
</dbReference>
<accession>A0A517U4K6</accession>
<evidence type="ECO:0000313" key="3">
    <source>
        <dbReference type="Proteomes" id="UP000317909"/>
    </source>
</evidence>
<dbReference type="Gene3D" id="3.20.20.140">
    <property type="entry name" value="Metal-dependent hydrolases"/>
    <property type="match status" value="1"/>
</dbReference>
<dbReference type="KEGG" id="llh:I41_47680"/>
<dbReference type="RefSeq" id="WP_145435255.1">
    <property type="nucleotide sequence ID" value="NZ_CP036339.1"/>
</dbReference>
<evidence type="ECO:0000259" key="1">
    <source>
        <dbReference type="Pfam" id="PF04909"/>
    </source>
</evidence>
<dbReference type="Proteomes" id="UP000317909">
    <property type="component" value="Chromosome"/>
</dbReference>
<keyword evidence="3" id="KW-1185">Reference proteome</keyword>
<dbReference type="Pfam" id="PF04909">
    <property type="entry name" value="Amidohydro_2"/>
    <property type="match status" value="1"/>
</dbReference>
<dbReference type="PROSITE" id="PS51318">
    <property type="entry name" value="TAT"/>
    <property type="match status" value="1"/>
</dbReference>
<dbReference type="InterPro" id="IPR006680">
    <property type="entry name" value="Amidohydro-rel"/>
</dbReference>
<keyword evidence="2" id="KW-0378">Hydrolase</keyword>
<reference evidence="2 3" key="1">
    <citation type="submission" date="2019-02" db="EMBL/GenBank/DDBJ databases">
        <title>Deep-cultivation of Planctomycetes and their phenomic and genomic characterization uncovers novel biology.</title>
        <authorList>
            <person name="Wiegand S."/>
            <person name="Jogler M."/>
            <person name="Boedeker C."/>
            <person name="Pinto D."/>
            <person name="Vollmers J."/>
            <person name="Rivas-Marin E."/>
            <person name="Kohn T."/>
            <person name="Peeters S.H."/>
            <person name="Heuer A."/>
            <person name="Rast P."/>
            <person name="Oberbeckmann S."/>
            <person name="Bunk B."/>
            <person name="Jeske O."/>
            <person name="Meyerdierks A."/>
            <person name="Storesund J.E."/>
            <person name="Kallscheuer N."/>
            <person name="Luecker S."/>
            <person name="Lage O.M."/>
            <person name="Pohl T."/>
            <person name="Merkel B.J."/>
            <person name="Hornburger P."/>
            <person name="Mueller R.-W."/>
            <person name="Bruemmer F."/>
            <person name="Labrenz M."/>
            <person name="Spormann A.M."/>
            <person name="Op den Camp H."/>
            <person name="Overmann J."/>
            <person name="Amann R."/>
            <person name="Jetten M.S.M."/>
            <person name="Mascher T."/>
            <person name="Medema M.H."/>
            <person name="Devos D.P."/>
            <person name="Kaster A.-K."/>
            <person name="Ovreas L."/>
            <person name="Rohde M."/>
            <person name="Galperin M.Y."/>
            <person name="Jogler C."/>
        </authorList>
    </citation>
    <scope>NUCLEOTIDE SEQUENCE [LARGE SCALE GENOMIC DNA]</scope>
    <source>
        <strain evidence="2 3">I41</strain>
    </source>
</reference>
<gene>
    <name evidence="2" type="ORF">I41_47680</name>
</gene>
<sequence length="318" mass="34841">MTAPKGVTRRRFVQASVALAGMAAASKLHSAQEPAGEGLFDVHLHLSQAWYGADHGPIDARQLLAWMDAHDVAHAAVLPLVSPEAFWYPVTTEFVLSETRAHRDRLFPFCAVDPRTLATHLPQRKDVVDLLKRYQDAGAVGFGEHKPNLPIDDPLNMRLYEACSDVGLPLLFHLDNLANVDEPGLPGLARALAAFPDLTFIGHGKGWWASISGGLTKADLHVGYPRGAVISGGAVDQLMDRYPNIYGDLSSSGAHALTRAPAFGRDFIRRRADRLLFGTDYYDLTQQAFPQFSLFDELEVDPDVRRKIGGANARRLLG</sequence>
<dbReference type="AlphaFoldDB" id="A0A517U4K6"/>
<protein>
    <submittedName>
        <fullName evidence="2">Amidohydrolase</fullName>
    </submittedName>
</protein>
<name>A0A517U4K6_9BACT</name>
<dbReference type="GO" id="GO:0016787">
    <property type="term" value="F:hydrolase activity"/>
    <property type="evidence" value="ECO:0007669"/>
    <property type="project" value="UniProtKB-KW"/>
</dbReference>
<evidence type="ECO:0000313" key="2">
    <source>
        <dbReference type="EMBL" id="QDT75557.1"/>
    </source>
</evidence>
<organism evidence="2 3">
    <name type="scientific">Lacipirellula limnantheis</name>
    <dbReference type="NCBI Taxonomy" id="2528024"/>
    <lineage>
        <taxon>Bacteria</taxon>
        <taxon>Pseudomonadati</taxon>
        <taxon>Planctomycetota</taxon>
        <taxon>Planctomycetia</taxon>
        <taxon>Pirellulales</taxon>
        <taxon>Lacipirellulaceae</taxon>
        <taxon>Lacipirellula</taxon>
    </lineage>
</organism>
<dbReference type="EMBL" id="CP036339">
    <property type="protein sequence ID" value="QDT75557.1"/>
    <property type="molecule type" value="Genomic_DNA"/>
</dbReference>
<proteinExistence type="predicted"/>
<dbReference type="InterPro" id="IPR032466">
    <property type="entry name" value="Metal_Hydrolase"/>
</dbReference>
<feature type="domain" description="Amidohydrolase-related" evidence="1">
    <location>
        <begin position="41"/>
        <end position="318"/>
    </location>
</feature>
<dbReference type="OrthoDB" id="9771932at2"/>
<dbReference type="InterPro" id="IPR006311">
    <property type="entry name" value="TAT_signal"/>
</dbReference>